<evidence type="ECO:0000256" key="5">
    <source>
        <dbReference type="ARBA" id="ARBA00047199"/>
    </source>
</evidence>
<evidence type="ECO:0000256" key="3">
    <source>
        <dbReference type="ARBA" id="ARBA00022898"/>
    </source>
</evidence>
<dbReference type="InterPro" id="IPR015424">
    <property type="entry name" value="PyrdxlP-dep_Trfase"/>
</dbReference>
<name>A0A1H1KUU7_9MICO</name>
<reference evidence="11" key="1">
    <citation type="submission" date="2016-10" db="EMBL/GenBank/DDBJ databases">
        <authorList>
            <person name="Varghese N."/>
            <person name="Submissions S."/>
        </authorList>
    </citation>
    <scope>NUCLEOTIDE SEQUENCE [LARGE SCALE GENOMIC DNA]</scope>
    <source>
        <strain evidence="11">DSM 22965</strain>
    </source>
</reference>
<dbReference type="GO" id="GO:0005737">
    <property type="term" value="C:cytoplasm"/>
    <property type="evidence" value="ECO:0007669"/>
    <property type="project" value="TreeGrafter"/>
</dbReference>
<evidence type="ECO:0000256" key="4">
    <source>
        <dbReference type="ARBA" id="ARBA00047175"/>
    </source>
</evidence>
<dbReference type="Proteomes" id="UP000199649">
    <property type="component" value="Chromosome I"/>
</dbReference>
<dbReference type="GO" id="GO:0018826">
    <property type="term" value="F:methionine gamma-lyase activity"/>
    <property type="evidence" value="ECO:0007669"/>
    <property type="project" value="UniProtKB-EC"/>
</dbReference>
<evidence type="ECO:0000256" key="2">
    <source>
        <dbReference type="ARBA" id="ARBA00009077"/>
    </source>
</evidence>
<dbReference type="PIRSF" id="PIRSF001434">
    <property type="entry name" value="CGS"/>
    <property type="match status" value="1"/>
</dbReference>
<evidence type="ECO:0000256" key="7">
    <source>
        <dbReference type="ARBA" id="ARBA00052699"/>
    </source>
</evidence>
<keyword evidence="3 8" id="KW-0663">Pyridoxal phosphate</keyword>
<proteinExistence type="inferred from homology"/>
<dbReference type="Pfam" id="PF01053">
    <property type="entry name" value="Cys_Met_Meta_PP"/>
    <property type="match status" value="1"/>
</dbReference>
<organism evidence="10 11">
    <name type="scientific">Agrococcus carbonis</name>
    <dbReference type="NCBI Taxonomy" id="684552"/>
    <lineage>
        <taxon>Bacteria</taxon>
        <taxon>Bacillati</taxon>
        <taxon>Actinomycetota</taxon>
        <taxon>Actinomycetes</taxon>
        <taxon>Micrococcales</taxon>
        <taxon>Microbacteriaceae</taxon>
        <taxon>Agrococcus</taxon>
    </lineage>
</organism>
<feature type="modified residue" description="N6-(pyridoxal phosphate)lysine" evidence="8">
    <location>
        <position position="193"/>
    </location>
</feature>
<evidence type="ECO:0000313" key="11">
    <source>
        <dbReference type="Proteomes" id="UP000199649"/>
    </source>
</evidence>
<protein>
    <recommendedName>
        <fullName evidence="4">homocysteine desulfhydrase</fullName>
        <ecNumber evidence="4">4.4.1.2</ecNumber>
    </recommendedName>
    <alternativeName>
        <fullName evidence="5">Homocysteine desulfhydrase</fullName>
    </alternativeName>
</protein>
<dbReference type="Gene3D" id="3.40.640.10">
    <property type="entry name" value="Type I PLP-dependent aspartate aminotransferase-like (Major domain)"/>
    <property type="match status" value="1"/>
</dbReference>
<comment type="catalytic activity">
    <reaction evidence="7">
        <text>L-methionine + H2O = methanethiol + 2-oxobutanoate + NH4(+)</text>
        <dbReference type="Rhea" id="RHEA:23800"/>
        <dbReference type="ChEBI" id="CHEBI:15377"/>
        <dbReference type="ChEBI" id="CHEBI:16007"/>
        <dbReference type="ChEBI" id="CHEBI:16763"/>
        <dbReference type="ChEBI" id="CHEBI:28938"/>
        <dbReference type="ChEBI" id="CHEBI:57844"/>
        <dbReference type="EC" id="4.4.1.11"/>
    </reaction>
    <physiologicalReaction direction="left-to-right" evidence="7">
        <dbReference type="Rhea" id="RHEA:23801"/>
    </physiologicalReaction>
</comment>
<dbReference type="InterPro" id="IPR000277">
    <property type="entry name" value="Cys/Met-Metab_PyrdxlP-dep_enz"/>
</dbReference>
<dbReference type="PANTHER" id="PTHR11808:SF15">
    <property type="entry name" value="CYSTATHIONINE GAMMA-LYASE"/>
    <property type="match status" value="1"/>
</dbReference>
<dbReference type="GO" id="GO:0019343">
    <property type="term" value="P:cysteine biosynthetic process via cystathionine"/>
    <property type="evidence" value="ECO:0007669"/>
    <property type="project" value="TreeGrafter"/>
</dbReference>
<dbReference type="SUPFAM" id="SSF53383">
    <property type="entry name" value="PLP-dependent transferases"/>
    <property type="match status" value="1"/>
</dbReference>
<comment type="similarity">
    <text evidence="2 9">Belongs to the trans-sulfuration enzymes family.</text>
</comment>
<dbReference type="InterPro" id="IPR015421">
    <property type="entry name" value="PyrdxlP-dep_Trfase_major"/>
</dbReference>
<dbReference type="RefSeq" id="WP_092664748.1">
    <property type="nucleotide sequence ID" value="NZ_LT629734.1"/>
</dbReference>
<keyword evidence="11" id="KW-1185">Reference proteome</keyword>
<evidence type="ECO:0000256" key="9">
    <source>
        <dbReference type="RuleBase" id="RU362118"/>
    </source>
</evidence>
<dbReference type="FunFam" id="3.40.640.10:FF:000046">
    <property type="entry name" value="Cystathionine gamma-lyase"/>
    <property type="match status" value="1"/>
</dbReference>
<dbReference type="GO" id="GO:0004123">
    <property type="term" value="F:cystathionine gamma-lyase activity"/>
    <property type="evidence" value="ECO:0007669"/>
    <property type="project" value="TreeGrafter"/>
</dbReference>
<dbReference type="GO" id="GO:0019346">
    <property type="term" value="P:transsulfuration"/>
    <property type="evidence" value="ECO:0007669"/>
    <property type="project" value="InterPro"/>
</dbReference>
<accession>A0A1H1KUU7</accession>
<sequence length="356" mass="37323">MSDTPRRLETVAVAAGRPPHRPGAPFNEPVTFASAFVAGGELEYARYGNPTWTALEEALGALEGGECVSFASGMAAVSAVLHLVPSGGAVVVARHSYQHTLALLDDGARTGSFEVRRVDVADADAVEAAMPGAAMVWLESPTNPALELADIPRLTAAARAAGAMSVVDSTFASPMLQRPLELGADIVVHSATKLIAGHSDVVLGAVVTGAAEAAERIRHHRGLHGAIPGPMEAFLALRGLRTLSVRLERAEANARELTRRLADAPGVVEVRDPGFGTVLAIVLEDAAAADRVVERVRLWIPATSLGGVESTLERRRRWATEAPTIPEGLIRLSVGIEHIDDLADDLLAALGDGRVD</sequence>
<comment type="cofactor">
    <cofactor evidence="1 9">
        <name>pyridoxal 5'-phosphate</name>
        <dbReference type="ChEBI" id="CHEBI:597326"/>
    </cofactor>
</comment>
<comment type="catalytic activity">
    <reaction evidence="6">
        <text>L-homocysteine + H2O = 2-oxobutanoate + hydrogen sulfide + NH4(+) + H(+)</text>
        <dbReference type="Rhea" id="RHEA:14501"/>
        <dbReference type="ChEBI" id="CHEBI:15377"/>
        <dbReference type="ChEBI" id="CHEBI:15378"/>
        <dbReference type="ChEBI" id="CHEBI:16763"/>
        <dbReference type="ChEBI" id="CHEBI:28938"/>
        <dbReference type="ChEBI" id="CHEBI:29919"/>
        <dbReference type="ChEBI" id="CHEBI:58199"/>
        <dbReference type="EC" id="4.4.1.2"/>
    </reaction>
    <physiologicalReaction direction="left-to-right" evidence="6">
        <dbReference type="Rhea" id="RHEA:14502"/>
    </physiologicalReaction>
</comment>
<dbReference type="GO" id="GO:0047982">
    <property type="term" value="F:homocysteine desulfhydrase activity"/>
    <property type="evidence" value="ECO:0007669"/>
    <property type="project" value="UniProtKB-EC"/>
</dbReference>
<dbReference type="GO" id="GO:0030170">
    <property type="term" value="F:pyridoxal phosphate binding"/>
    <property type="evidence" value="ECO:0007669"/>
    <property type="project" value="InterPro"/>
</dbReference>
<evidence type="ECO:0000313" key="10">
    <source>
        <dbReference type="EMBL" id="SDR65772.1"/>
    </source>
</evidence>
<dbReference type="AlphaFoldDB" id="A0A1H1KUU7"/>
<evidence type="ECO:0000256" key="6">
    <source>
        <dbReference type="ARBA" id="ARBA00048780"/>
    </source>
</evidence>
<dbReference type="EC" id="4.4.1.2" evidence="4"/>
<dbReference type="STRING" id="684552.SAMN04489719_0115"/>
<dbReference type="Gene3D" id="3.90.1150.10">
    <property type="entry name" value="Aspartate Aminotransferase, domain 1"/>
    <property type="match status" value="1"/>
</dbReference>
<evidence type="ECO:0000256" key="8">
    <source>
        <dbReference type="PIRSR" id="PIRSR001434-2"/>
    </source>
</evidence>
<dbReference type="InterPro" id="IPR015422">
    <property type="entry name" value="PyrdxlP-dep_Trfase_small"/>
</dbReference>
<dbReference type="PANTHER" id="PTHR11808">
    <property type="entry name" value="TRANS-SULFURATION ENZYME FAMILY MEMBER"/>
    <property type="match status" value="1"/>
</dbReference>
<dbReference type="EMBL" id="LT629734">
    <property type="protein sequence ID" value="SDR65772.1"/>
    <property type="molecule type" value="Genomic_DNA"/>
</dbReference>
<evidence type="ECO:0000256" key="1">
    <source>
        <dbReference type="ARBA" id="ARBA00001933"/>
    </source>
</evidence>
<dbReference type="OrthoDB" id="9780685at2"/>
<gene>
    <name evidence="10" type="ORF">SAMN04489719_0115</name>
</gene>